<dbReference type="InterPro" id="IPR038242">
    <property type="entry name" value="Cmr2_N"/>
</dbReference>
<dbReference type="InterPro" id="IPR024615">
    <property type="entry name" value="CRISPR-assoc_Cmr2_N"/>
</dbReference>
<evidence type="ECO:0000259" key="4">
    <source>
        <dbReference type="Pfam" id="PF22335"/>
    </source>
</evidence>
<accession>A0A1I4TAU1</accession>
<dbReference type="Proteomes" id="UP000199611">
    <property type="component" value="Unassembled WGS sequence"/>
</dbReference>
<feature type="domain" description="Cas10/Cmr2 second palm" evidence="4">
    <location>
        <begin position="599"/>
        <end position="790"/>
    </location>
</feature>
<dbReference type="InterPro" id="IPR054767">
    <property type="entry name" value="Cas10-Cmr2_palm2"/>
</dbReference>
<protein>
    <submittedName>
        <fullName evidence="5">CRISPR-associated protein Cmr2</fullName>
    </submittedName>
</protein>
<dbReference type="GO" id="GO:0051607">
    <property type="term" value="P:defense response to virus"/>
    <property type="evidence" value="ECO:0007669"/>
    <property type="project" value="UniProtKB-KW"/>
</dbReference>
<organism evidence="5 6">
    <name type="scientific">Thermodesulforhabdus norvegica</name>
    <dbReference type="NCBI Taxonomy" id="39841"/>
    <lineage>
        <taxon>Bacteria</taxon>
        <taxon>Pseudomonadati</taxon>
        <taxon>Thermodesulfobacteriota</taxon>
        <taxon>Syntrophobacteria</taxon>
        <taxon>Syntrophobacterales</taxon>
        <taxon>Thermodesulforhabdaceae</taxon>
        <taxon>Thermodesulforhabdus</taxon>
    </lineage>
</organism>
<name>A0A1I4TAU1_9BACT</name>
<sequence>MIVFKPRNGENYWREKIAAFLHDPPDKALSIADHVKRSKLFTDELHVSPEELLVDKADQVASGLDRTFLPDSKAGGFVDFKKNPVITHPTGKNGSFSVPLNTLSSHSEEVLQVIRQDENNFPKAQPERSFALFHYLRHVLPYRLATEGPLGLTWQWERLPADTRIPDHTIWQHCALTSALYSCYSLSRDRRASLMVFSITPVQDFISRSRKLRDYWISSLLLSWLAAEGMKVIILQYGSDHIVYPWPVGQPLIERMLDGACNFPSDWRNRYSLETRAATLPNKFVCLVPSGEEENIAEEIEKAVLGEWLKLANSVRDFVKDKSFKDVPSRCTEAFDDIFKRQVEHFWELNWSAAPLLDDKDLNARGIFVPQNLLSRVREFVEEGRETGFPYLNYDEKFFYPLSHDLCQRGLAAEKLTPENVRAEEPGIKCHLHTDFEALRFSCLECRERGETCELDPARKPDPNPRPSVDPCWKRIREAFSESEFKETERLSAVAIVKRMIYRVVEEEDHPLYPYFRNAVGFPSTTEVSAQDWLRRAKREIDESGLSPRKVAEVLHREESPKSEWNEIEVIDSAVEQKVKKVVKNRSDLGDPPDIVDRYYALLVMDGDRMGKLLAGGFSSTWRDVLHPELVKGLQAGKVDRAYVGFWKKHLEVKRILSPAVHGAISQALAEFSLRTVPFTVKAHDGRLIYAGGDDVCAVFPVSGALRAALEIAKAYNWGFVRIPGNGVMPQEVSTGSELRHGDRLILHLGSGEEISISAGLLIVHHKWPLRSAIRRAHELLELAKDSVRNGSDRAAMAVSLHRRAGGERVFIAGFRDLCFGIRIWDAFLALVEAIAAGHVGASFLYGLSEIQEGLLALESNSDDLVRLIRSQMEKSGIVRSHSADRDVLARNIAALILGGRRTPTGKKEVSTEVLEICEFVARAVKRKTTGGKVTESRNE</sequence>
<evidence type="ECO:0000313" key="5">
    <source>
        <dbReference type="EMBL" id="SFM73680.1"/>
    </source>
</evidence>
<dbReference type="Pfam" id="PF22335">
    <property type="entry name" value="Cas10-Cmr2_palm2"/>
    <property type="match status" value="1"/>
</dbReference>
<evidence type="ECO:0000256" key="1">
    <source>
        <dbReference type="ARBA" id="ARBA00022741"/>
    </source>
</evidence>
<reference evidence="5 6" key="1">
    <citation type="submission" date="2016-10" db="EMBL/GenBank/DDBJ databases">
        <authorList>
            <person name="de Groot N.N."/>
        </authorList>
    </citation>
    <scope>NUCLEOTIDE SEQUENCE [LARGE SCALE GENOMIC DNA]</scope>
    <source>
        <strain evidence="5 6">DSM 9990</strain>
    </source>
</reference>
<dbReference type="CDD" id="cd09679">
    <property type="entry name" value="Cas10_III"/>
    <property type="match status" value="1"/>
</dbReference>
<dbReference type="OrthoDB" id="9758700at2"/>
<dbReference type="RefSeq" id="WP_093394409.1">
    <property type="nucleotide sequence ID" value="NZ_FOUU01000003.1"/>
</dbReference>
<keyword evidence="6" id="KW-1185">Reference proteome</keyword>
<gene>
    <name evidence="5" type="ORF">SAMN05660836_01312</name>
</gene>
<dbReference type="EMBL" id="FOUU01000003">
    <property type="protein sequence ID" value="SFM73680.1"/>
    <property type="molecule type" value="Genomic_DNA"/>
</dbReference>
<evidence type="ECO:0000313" key="6">
    <source>
        <dbReference type="Proteomes" id="UP000199611"/>
    </source>
</evidence>
<dbReference type="Gene3D" id="3.30.70.270">
    <property type="match status" value="1"/>
</dbReference>
<keyword evidence="2" id="KW-0051">Antiviral defense</keyword>
<evidence type="ECO:0000256" key="2">
    <source>
        <dbReference type="ARBA" id="ARBA00023118"/>
    </source>
</evidence>
<dbReference type="AlphaFoldDB" id="A0A1I4TAU1"/>
<dbReference type="GO" id="GO:0000166">
    <property type="term" value="F:nucleotide binding"/>
    <property type="evidence" value="ECO:0007669"/>
    <property type="project" value="UniProtKB-KW"/>
</dbReference>
<dbReference type="InterPro" id="IPR043128">
    <property type="entry name" value="Rev_trsase/Diguanyl_cyclase"/>
</dbReference>
<dbReference type="STRING" id="39841.SAMN05660836_01312"/>
<dbReference type="InterPro" id="IPR013407">
    <property type="entry name" value="CRISPR-assoc_prot_Cmr2"/>
</dbReference>
<proteinExistence type="predicted"/>
<feature type="domain" description="CRISPR-associated protein Cmr2 N-terminal" evidence="3">
    <location>
        <begin position="194"/>
        <end position="312"/>
    </location>
</feature>
<keyword evidence="1" id="KW-0547">Nucleotide-binding</keyword>
<dbReference type="Pfam" id="PF12469">
    <property type="entry name" value="Cmr2_N"/>
    <property type="match status" value="1"/>
</dbReference>
<dbReference type="NCBIfam" id="TIGR02577">
    <property type="entry name" value="cas_TM1794_Cmr2"/>
    <property type="match status" value="1"/>
</dbReference>
<evidence type="ECO:0000259" key="3">
    <source>
        <dbReference type="Pfam" id="PF12469"/>
    </source>
</evidence>
<dbReference type="Gene3D" id="3.30.70.2220">
    <property type="entry name" value="CRISPR-Cas system, Cmr2 subunit, D1 domain, cysteine cluster"/>
    <property type="match status" value="1"/>
</dbReference>